<dbReference type="OrthoDB" id="408631at2759"/>
<accession>A0A3D8RQ00</accession>
<evidence type="ECO:0000256" key="3">
    <source>
        <dbReference type="RuleBase" id="RU361235"/>
    </source>
</evidence>
<protein>
    <recommendedName>
        <fullName evidence="3">Carboxylic ester hydrolase</fullName>
        <ecNumber evidence="3">3.1.1.-</ecNumber>
    </recommendedName>
</protein>
<keyword evidence="3" id="KW-0732">Signal</keyword>
<dbReference type="AlphaFoldDB" id="A0A3D8RQ00"/>
<reference evidence="5 6" key="1">
    <citation type="journal article" date="2018" name="IMA Fungus">
        <title>IMA Genome-F 9: Draft genome sequence of Annulohypoxylon stygium, Aspergillus mulundensis, Berkeleyomyces basicola (syn. Thielaviopsis basicola), Ceratocystis smalleyi, two Cercospora beticola strains, Coleophoma cylindrospora, Fusarium fracticaudum, Phialophora cf. hyalina, and Morchella septimelata.</title>
        <authorList>
            <person name="Wingfield B.D."/>
            <person name="Bills G.F."/>
            <person name="Dong Y."/>
            <person name="Huang W."/>
            <person name="Nel W.J."/>
            <person name="Swalarsk-Parry B.S."/>
            <person name="Vaghefi N."/>
            <person name="Wilken P.M."/>
            <person name="An Z."/>
            <person name="de Beer Z.W."/>
            <person name="De Vos L."/>
            <person name="Chen L."/>
            <person name="Duong T.A."/>
            <person name="Gao Y."/>
            <person name="Hammerbacher A."/>
            <person name="Kikkert J.R."/>
            <person name="Li Y."/>
            <person name="Li H."/>
            <person name="Li K."/>
            <person name="Li Q."/>
            <person name="Liu X."/>
            <person name="Ma X."/>
            <person name="Naidoo K."/>
            <person name="Pethybridge S.J."/>
            <person name="Sun J."/>
            <person name="Steenkamp E.T."/>
            <person name="van der Nest M.A."/>
            <person name="van Wyk S."/>
            <person name="Wingfield M.J."/>
            <person name="Xiong C."/>
            <person name="Yue Q."/>
            <person name="Zhang X."/>
        </authorList>
    </citation>
    <scope>NUCLEOTIDE SEQUENCE [LARGE SCALE GENOMIC DNA]</scope>
    <source>
        <strain evidence="5 6">BP5796</strain>
    </source>
</reference>
<dbReference type="GO" id="GO:0016787">
    <property type="term" value="F:hydrolase activity"/>
    <property type="evidence" value="ECO:0007669"/>
    <property type="project" value="UniProtKB-KW"/>
</dbReference>
<evidence type="ECO:0000259" key="4">
    <source>
        <dbReference type="Pfam" id="PF00135"/>
    </source>
</evidence>
<feature type="chain" id="PRO_5017496105" description="Carboxylic ester hydrolase" evidence="3">
    <location>
        <begin position="21"/>
        <end position="503"/>
    </location>
</feature>
<comment type="caution">
    <text evidence="5">The sequence shown here is derived from an EMBL/GenBank/DDBJ whole genome shotgun (WGS) entry which is preliminary data.</text>
</comment>
<proteinExistence type="inferred from homology"/>
<dbReference type="InterPro" id="IPR029058">
    <property type="entry name" value="AB_hydrolase_fold"/>
</dbReference>
<name>A0A3D8RQ00_9HELO</name>
<evidence type="ECO:0000313" key="6">
    <source>
        <dbReference type="Proteomes" id="UP000256328"/>
    </source>
</evidence>
<feature type="domain" description="Carboxylesterase type B" evidence="4">
    <location>
        <begin position="112"/>
        <end position="477"/>
    </location>
</feature>
<dbReference type="InterPro" id="IPR002018">
    <property type="entry name" value="CarbesteraseB"/>
</dbReference>
<evidence type="ECO:0000313" key="5">
    <source>
        <dbReference type="EMBL" id="RDW76162.1"/>
    </source>
</evidence>
<dbReference type="Gene3D" id="3.40.50.1820">
    <property type="entry name" value="alpha/beta hydrolase"/>
    <property type="match status" value="1"/>
</dbReference>
<dbReference type="InterPro" id="IPR050309">
    <property type="entry name" value="Type-B_Carboxylest/Lipase"/>
</dbReference>
<sequence length="503" mass="53615">MRFNSPLLAISLILPTPISAVAIPGLSRLLPGPAKRTGPVIDLGYVKYQGAQNTAVGTNTYYGIRYAAPPTGNNRWKAPLPIEQYGNYSSSTVMDATTKEPGCYQSVPSWAGYTLGTGTAAPGYGLVRHSKGNLIFVSIQYRLAGFGFLSGSEIKNAGTANAGLLDQRAALDWVQRNIAKFGGDPKKVTVAGASAGAGSVTAQMIMYGGVSNPPFRAAIAEYPWWQPYHNDTVLDAQYQQLLTTSKCSDLLCLQNLPELDLANAIQRTFKLGYVAGLYGFGDFYYGPSVDGTIIKELPSSAAASGRITKVPLLTNRNENEGINFSNTSISTTAATTSDLQVVWPLATPAFFNSLASLYPVSSYSKSLLRRAAIFGDAFIGCATTQLAASLTKTGQPVWKMRFNAGSAVHGATVPFLYGLSANGADSATNQTLANIMKDYFVSFATDLDPNAVSYSGVSKPTWNKYSTKPQVMAVTNTLLANIPDYDAGAKCNFFQQNGAIIRS</sequence>
<dbReference type="PANTHER" id="PTHR11559">
    <property type="entry name" value="CARBOXYLESTERASE"/>
    <property type="match status" value="1"/>
</dbReference>
<keyword evidence="6" id="KW-1185">Reference proteome</keyword>
<comment type="similarity">
    <text evidence="1 3">Belongs to the type-B carboxylesterase/lipase family.</text>
</comment>
<dbReference type="SUPFAM" id="SSF53474">
    <property type="entry name" value="alpha/beta-Hydrolases"/>
    <property type="match status" value="1"/>
</dbReference>
<feature type="signal peptide" evidence="3">
    <location>
        <begin position="1"/>
        <end position="20"/>
    </location>
</feature>
<dbReference type="Proteomes" id="UP000256328">
    <property type="component" value="Unassembled WGS sequence"/>
</dbReference>
<dbReference type="EC" id="3.1.1.-" evidence="3"/>
<keyword evidence="2 3" id="KW-0378">Hydrolase</keyword>
<organism evidence="5 6">
    <name type="scientific">Coleophoma crateriformis</name>
    <dbReference type="NCBI Taxonomy" id="565419"/>
    <lineage>
        <taxon>Eukaryota</taxon>
        <taxon>Fungi</taxon>
        <taxon>Dikarya</taxon>
        <taxon>Ascomycota</taxon>
        <taxon>Pezizomycotina</taxon>
        <taxon>Leotiomycetes</taxon>
        <taxon>Helotiales</taxon>
        <taxon>Dermateaceae</taxon>
        <taxon>Coleophoma</taxon>
    </lineage>
</organism>
<dbReference type="PROSITE" id="PS00122">
    <property type="entry name" value="CARBOXYLESTERASE_B_1"/>
    <property type="match status" value="1"/>
</dbReference>
<gene>
    <name evidence="5" type="ORF">BP5796_06983</name>
</gene>
<dbReference type="EMBL" id="PDLN01000009">
    <property type="protein sequence ID" value="RDW76162.1"/>
    <property type="molecule type" value="Genomic_DNA"/>
</dbReference>
<feature type="domain" description="Carboxylesterase type B" evidence="4">
    <location>
        <begin position="51"/>
        <end position="109"/>
    </location>
</feature>
<dbReference type="Pfam" id="PF00135">
    <property type="entry name" value="COesterase"/>
    <property type="match status" value="2"/>
</dbReference>
<evidence type="ECO:0000256" key="2">
    <source>
        <dbReference type="ARBA" id="ARBA00022801"/>
    </source>
</evidence>
<evidence type="ECO:0000256" key="1">
    <source>
        <dbReference type="ARBA" id="ARBA00005964"/>
    </source>
</evidence>
<dbReference type="InterPro" id="IPR019826">
    <property type="entry name" value="Carboxylesterase_B_AS"/>
</dbReference>